<dbReference type="InterPro" id="IPR012674">
    <property type="entry name" value="Calycin"/>
</dbReference>
<accession>A0AAV7J6E2</accession>
<organism evidence="2 3">
    <name type="scientific">Cotesia glomerata</name>
    <name type="common">Lepidopteran parasitic wasp</name>
    <name type="synonym">Apanteles glomeratus</name>
    <dbReference type="NCBI Taxonomy" id="32391"/>
    <lineage>
        <taxon>Eukaryota</taxon>
        <taxon>Metazoa</taxon>
        <taxon>Ecdysozoa</taxon>
        <taxon>Arthropoda</taxon>
        <taxon>Hexapoda</taxon>
        <taxon>Insecta</taxon>
        <taxon>Pterygota</taxon>
        <taxon>Neoptera</taxon>
        <taxon>Endopterygota</taxon>
        <taxon>Hymenoptera</taxon>
        <taxon>Apocrita</taxon>
        <taxon>Ichneumonoidea</taxon>
        <taxon>Braconidae</taxon>
        <taxon>Microgastrinae</taxon>
        <taxon>Cotesia</taxon>
    </lineage>
</organism>
<name>A0AAV7J6E2_COTGL</name>
<protein>
    <recommendedName>
        <fullName evidence="4">Lipocalin/cytosolic fatty-acid binding domain-containing protein</fullName>
    </recommendedName>
</protein>
<feature type="chain" id="PRO_5043742521" description="Lipocalin/cytosolic fatty-acid binding domain-containing protein" evidence="1">
    <location>
        <begin position="19"/>
        <end position="195"/>
    </location>
</feature>
<evidence type="ECO:0000313" key="3">
    <source>
        <dbReference type="Proteomes" id="UP000826195"/>
    </source>
</evidence>
<evidence type="ECO:0000256" key="1">
    <source>
        <dbReference type="SAM" id="SignalP"/>
    </source>
</evidence>
<keyword evidence="3" id="KW-1185">Reference proteome</keyword>
<dbReference type="Gene3D" id="2.40.128.20">
    <property type="match status" value="1"/>
</dbReference>
<gene>
    <name evidence="2" type="ORF">KQX54_008674</name>
</gene>
<evidence type="ECO:0000313" key="2">
    <source>
        <dbReference type="EMBL" id="KAH0567352.1"/>
    </source>
</evidence>
<feature type="signal peptide" evidence="1">
    <location>
        <begin position="1"/>
        <end position="18"/>
    </location>
</feature>
<sequence length="195" mass="21989">MLYYLIAFCAIAVLGASAQKQTSYGVTQNEAPDSLSCPKVRPFYVNLNRMTGRWFLQLISSNTGLQHDTETCKRDFWNQPNGNKAQVILSAYSPVLGGYSEVVTDLSFNANTYNMTIVVPIIENINVKHSILDTDYYSYAIYYACITDGSNSVPGIWVKTRDQFPRFSVRNVAQNALRRNGFPYLDFSQSSQQNC</sequence>
<dbReference type="SUPFAM" id="SSF50814">
    <property type="entry name" value="Lipocalins"/>
    <property type="match status" value="1"/>
</dbReference>
<proteinExistence type="predicted"/>
<dbReference type="EMBL" id="JAHXZJ010000001">
    <property type="protein sequence ID" value="KAH0567352.1"/>
    <property type="molecule type" value="Genomic_DNA"/>
</dbReference>
<keyword evidence="1" id="KW-0732">Signal</keyword>
<evidence type="ECO:0008006" key="4">
    <source>
        <dbReference type="Google" id="ProtNLM"/>
    </source>
</evidence>
<dbReference type="Proteomes" id="UP000826195">
    <property type="component" value="Unassembled WGS sequence"/>
</dbReference>
<comment type="caution">
    <text evidence="2">The sequence shown here is derived from an EMBL/GenBank/DDBJ whole genome shotgun (WGS) entry which is preliminary data.</text>
</comment>
<dbReference type="AlphaFoldDB" id="A0AAV7J6E2"/>
<reference evidence="2 3" key="1">
    <citation type="journal article" date="2021" name="J. Hered.">
        <title>A chromosome-level genome assembly of the parasitoid wasp, Cotesia glomerata (Hymenoptera: Braconidae).</title>
        <authorList>
            <person name="Pinto B.J."/>
            <person name="Weis J.J."/>
            <person name="Gamble T."/>
            <person name="Ode P.J."/>
            <person name="Paul R."/>
            <person name="Zaspel J.M."/>
        </authorList>
    </citation>
    <scope>NUCLEOTIDE SEQUENCE [LARGE SCALE GENOMIC DNA]</scope>
    <source>
        <strain evidence="2">CgM1</strain>
    </source>
</reference>